<keyword evidence="1" id="KW-0614">Plasmid</keyword>
<dbReference type="RefSeq" id="WP_173636398.1">
    <property type="nucleotide sequence ID" value="NZ_CP054213.1"/>
</dbReference>
<sequence length="83" mass="9066">MNNTQLTIAGLIRSLARFDPATPCVGHIWVADDFEDINPDLTPDEVIATIALADRTLDAESSLSWSFLCDCAETILAQRETDA</sequence>
<proteinExistence type="predicted"/>
<dbReference type="EMBL" id="CP054213">
    <property type="protein sequence ID" value="QKJ89343.1"/>
    <property type="molecule type" value="Genomic_DNA"/>
</dbReference>
<organism evidence="1 2">
    <name type="scientific">Paramixta manurensis</name>
    <dbReference type="NCBI Taxonomy" id="2740817"/>
    <lineage>
        <taxon>Bacteria</taxon>
        <taxon>Pseudomonadati</taxon>
        <taxon>Pseudomonadota</taxon>
        <taxon>Gammaproteobacteria</taxon>
        <taxon>Enterobacterales</taxon>
        <taxon>Erwiniaceae</taxon>
        <taxon>Paramixta</taxon>
    </lineage>
</organism>
<reference evidence="1 2" key="1">
    <citation type="submission" date="2020-06" db="EMBL/GenBank/DDBJ databases">
        <title>Genome sequence of Paramixta manurensis strain PD-1.</title>
        <authorList>
            <person name="Lee C.W."/>
            <person name="Kim J."/>
        </authorList>
    </citation>
    <scope>NUCLEOTIDE SEQUENCE [LARGE SCALE GENOMIC DNA]</scope>
    <source>
        <strain evidence="1 2">PD-1</strain>
        <plasmid evidence="2">ppd-1</plasmid>
    </source>
</reference>
<dbReference type="KEGG" id="pmak:PMPD1_4445"/>
<accession>A0A6M8UWC9</accession>
<geneLocation type="plasmid" evidence="2">
    <name>ppd-1</name>
</geneLocation>
<protein>
    <recommendedName>
        <fullName evidence="3">DUF1380 domain-containing protein</fullName>
    </recommendedName>
</protein>
<gene>
    <name evidence="1" type="ORF">PMPD1_4445</name>
</gene>
<dbReference type="Proteomes" id="UP000505325">
    <property type="component" value="Plasmid pPD-1"/>
</dbReference>
<evidence type="ECO:0000313" key="1">
    <source>
        <dbReference type="EMBL" id="QKJ89343.1"/>
    </source>
</evidence>
<evidence type="ECO:0008006" key="3">
    <source>
        <dbReference type="Google" id="ProtNLM"/>
    </source>
</evidence>
<keyword evidence="2" id="KW-1185">Reference proteome</keyword>
<evidence type="ECO:0000313" key="2">
    <source>
        <dbReference type="Proteomes" id="UP000505325"/>
    </source>
</evidence>
<dbReference type="AlphaFoldDB" id="A0A6M8UWC9"/>
<name>A0A6M8UWC9_9GAMM</name>